<gene>
    <name evidence="1" type="ORF">C4F49_05170</name>
</gene>
<protein>
    <submittedName>
        <fullName evidence="1">ATP-binding protein</fullName>
    </submittedName>
</protein>
<proteinExistence type="predicted"/>
<dbReference type="Proteomes" id="UP000616201">
    <property type="component" value="Unassembled WGS sequence"/>
</dbReference>
<sequence>MKNFILTISTFLFSSSFLFGQHQLTELWVSDKSLPIPESVLYVPGKQELYVSLIEGDGMEKDGKGGIAILNMDGSLKSADWITGLNAPKGLALHNELLYIADIDEIVVVNVTLGKVIRKIPVPNSTFLNDVTVNDFGKVFVSDTRENKIFQLEKNVVSLYLDEVPSVNGLKFEEHYLYALAGKELWKIDDKRDHVVIAKDFEQGGDGLEPVGNGDFLVTCWPGLVYYVKADGSIEKLLDVQGQMNTADLGYHPEKKILYIPTFNNNSVIAYQLK</sequence>
<dbReference type="Gene3D" id="2.120.10.30">
    <property type="entry name" value="TolB, C-terminal domain"/>
    <property type="match status" value="1"/>
</dbReference>
<dbReference type="RefSeq" id="WP_196935672.1">
    <property type="nucleotide sequence ID" value="NZ_MU158698.1"/>
</dbReference>
<dbReference type="AlphaFoldDB" id="A0A928UUC2"/>
<organism evidence="1 2">
    <name type="scientific">Sphingobacterium hungaricum</name>
    <dbReference type="NCBI Taxonomy" id="2082723"/>
    <lineage>
        <taxon>Bacteria</taxon>
        <taxon>Pseudomonadati</taxon>
        <taxon>Bacteroidota</taxon>
        <taxon>Sphingobacteriia</taxon>
        <taxon>Sphingobacteriales</taxon>
        <taxon>Sphingobacteriaceae</taxon>
        <taxon>Sphingobacterium</taxon>
    </lineage>
</organism>
<dbReference type="GO" id="GO:0005524">
    <property type="term" value="F:ATP binding"/>
    <property type="evidence" value="ECO:0007669"/>
    <property type="project" value="UniProtKB-KW"/>
</dbReference>
<dbReference type="EMBL" id="PRDK01000003">
    <property type="protein sequence ID" value="MBE8713063.1"/>
    <property type="molecule type" value="Genomic_DNA"/>
</dbReference>
<dbReference type="InterPro" id="IPR011042">
    <property type="entry name" value="6-blade_b-propeller_TolB-like"/>
</dbReference>
<evidence type="ECO:0000313" key="2">
    <source>
        <dbReference type="Proteomes" id="UP000616201"/>
    </source>
</evidence>
<name>A0A928UUC2_9SPHI</name>
<accession>A0A928UUC2</accession>
<evidence type="ECO:0000313" key="1">
    <source>
        <dbReference type="EMBL" id="MBE8713063.1"/>
    </source>
</evidence>
<keyword evidence="1" id="KW-0067">ATP-binding</keyword>
<dbReference type="SUPFAM" id="SSF63829">
    <property type="entry name" value="Calcium-dependent phosphotriesterase"/>
    <property type="match status" value="1"/>
</dbReference>
<keyword evidence="2" id="KW-1185">Reference proteome</keyword>
<reference evidence="1" key="1">
    <citation type="submission" date="2018-02" db="EMBL/GenBank/DDBJ databases">
        <authorList>
            <person name="Vasarhelyi B.M."/>
            <person name="Deshmukh S."/>
            <person name="Balint B."/>
            <person name="Kukolya J."/>
        </authorList>
    </citation>
    <scope>NUCLEOTIDE SEQUENCE</scope>
    <source>
        <strain evidence="1">KB22</strain>
    </source>
</reference>
<comment type="caution">
    <text evidence="1">The sequence shown here is derived from an EMBL/GenBank/DDBJ whole genome shotgun (WGS) entry which is preliminary data.</text>
</comment>
<keyword evidence="1" id="KW-0547">Nucleotide-binding</keyword>